<dbReference type="SUPFAM" id="SSF52058">
    <property type="entry name" value="L domain-like"/>
    <property type="match status" value="1"/>
</dbReference>
<dbReference type="RefSeq" id="WP_206578628.1">
    <property type="nucleotide sequence ID" value="NZ_JAFKCT010000005.1"/>
</dbReference>
<dbReference type="SMART" id="SM00369">
    <property type="entry name" value="LRR_TYP"/>
    <property type="match status" value="4"/>
</dbReference>
<dbReference type="PANTHER" id="PTHR48051:SF1">
    <property type="entry name" value="RAS SUPPRESSOR PROTEIN 1"/>
    <property type="match status" value="1"/>
</dbReference>
<evidence type="ECO:0000313" key="4">
    <source>
        <dbReference type="Proteomes" id="UP000664317"/>
    </source>
</evidence>
<organism evidence="3 4">
    <name type="scientific">Algoriphagus oliviformis</name>
    <dbReference type="NCBI Taxonomy" id="2811231"/>
    <lineage>
        <taxon>Bacteria</taxon>
        <taxon>Pseudomonadati</taxon>
        <taxon>Bacteroidota</taxon>
        <taxon>Cytophagia</taxon>
        <taxon>Cytophagales</taxon>
        <taxon>Cyclobacteriaceae</taxon>
        <taxon>Algoriphagus</taxon>
    </lineage>
</organism>
<dbReference type="EMBL" id="JAFKCT010000005">
    <property type="protein sequence ID" value="MBN7811846.1"/>
    <property type="molecule type" value="Genomic_DNA"/>
</dbReference>
<dbReference type="InterPro" id="IPR003591">
    <property type="entry name" value="Leu-rich_rpt_typical-subtyp"/>
</dbReference>
<dbReference type="InterPro" id="IPR032675">
    <property type="entry name" value="LRR_dom_sf"/>
</dbReference>
<sequence length="313" mass="35460">MKVAISLFFILSICIQDLFAQRFFSEEKLWSQSVYSIEEALKNPRKTVSVYLRDTSLRSIPSGLQNLPKLQMLKISDSKIESFSSFDAPRLRFLDLSGSSEIDLASLLEENSFPLLEKLILNFCEIESIPGSILDLCNLVNLEFSNNRIAHLPEKIGSMRKLASLLLQNNNLRSLPFSFGNFEQLEMLVLTGNSFLELPQEITNIKTLKSLFVGNEGMDVYQMIGVLSKCESIEILHLSEIKIGSCANIGRLAELPNLERIILDDVFESEEDIHLAELGRFKGEVFINTSLELGDDTRLKIESYDNLILNRIE</sequence>
<keyword evidence="2" id="KW-0677">Repeat</keyword>
<dbReference type="Gene3D" id="3.80.10.10">
    <property type="entry name" value="Ribonuclease Inhibitor"/>
    <property type="match status" value="1"/>
</dbReference>
<dbReference type="Proteomes" id="UP000664317">
    <property type="component" value="Unassembled WGS sequence"/>
</dbReference>
<keyword evidence="4" id="KW-1185">Reference proteome</keyword>
<comment type="caution">
    <text evidence="3">The sequence shown here is derived from an EMBL/GenBank/DDBJ whole genome shotgun (WGS) entry which is preliminary data.</text>
</comment>
<evidence type="ECO:0000256" key="1">
    <source>
        <dbReference type="ARBA" id="ARBA00022614"/>
    </source>
</evidence>
<accession>A0ABS3C6T3</accession>
<name>A0ABS3C6T3_9BACT</name>
<keyword evidence="1" id="KW-0433">Leucine-rich repeat</keyword>
<evidence type="ECO:0000313" key="3">
    <source>
        <dbReference type="EMBL" id="MBN7811846.1"/>
    </source>
</evidence>
<gene>
    <name evidence="3" type="ORF">J0A68_12885</name>
</gene>
<dbReference type="InterPro" id="IPR050216">
    <property type="entry name" value="LRR_domain-containing"/>
</dbReference>
<proteinExistence type="predicted"/>
<evidence type="ECO:0000256" key="2">
    <source>
        <dbReference type="ARBA" id="ARBA00022737"/>
    </source>
</evidence>
<dbReference type="PANTHER" id="PTHR48051">
    <property type="match status" value="1"/>
</dbReference>
<reference evidence="3 4" key="1">
    <citation type="submission" date="2021-03" db="EMBL/GenBank/DDBJ databases">
        <title>novel species isolated from a fishpond in China.</title>
        <authorList>
            <person name="Lu H."/>
            <person name="Cai Z."/>
        </authorList>
    </citation>
    <scope>NUCLEOTIDE SEQUENCE [LARGE SCALE GENOMIC DNA]</scope>
    <source>
        <strain evidence="3 4">H41</strain>
    </source>
</reference>
<protein>
    <submittedName>
        <fullName evidence="3">Leucine-rich repeat domain-containing protein</fullName>
    </submittedName>
</protein>